<name>W7X7V8_TETTS</name>
<feature type="transmembrane region" description="Helical" evidence="1">
    <location>
        <begin position="567"/>
        <end position="588"/>
    </location>
</feature>
<sequence length="884" mass="101472">MRFLQVQLYQISNSIYQESQDVKIYNMTAVNYYISQQPFIYINSQNVLFDNMKISKVNFSTNKKSQQIPLIALTATYSLIIQNSLLSQINNFKNSSIQIQDSQNIKVFNTIFQNIYSNDTSSALTIQNSQNIDILNSVFKDMNLNNTGSIQIINGQNIVFQSNELQFILSQIGDGGALNFINSQINKLDQNQFISNTALLGSGGAIFCQNSAFKAFNENIFNKNKAPQGSGGAIMLNNCDILQMKNNTFILNQAFIGGAIRYTNLQPIAIMQGGAKNLKILNYFYKNNATSYGINIGSYPVLLNMKNNFEKNSISQQDSLIDVQSGYKAPTPILIRFIDEEMREVAFVNLSQYPFINKDILQEMSQYILQAESDNIGLIGDLKQAYQLKNYAFVFDLSYSYKPSSNATLIIKSSQLLPQFLSNNQQAQLLQFSLSINIQFRKCKIGEVIQKSGNNTICYTCQQGHYSLIDPYLDQSISCKACPTGSITCQNSQIQIQNGYWRQNDSSDIIVQCQYQDICQPENPLSKNGCNQGHVGPLCQECDIKGQVWGSSYCKSQQKICNNCINFYSPTNIALMILLLGFIFYQIYSNIHKKISHTKKYILAKYLSKFNLISPNIYRKQANQPSLVKILLSYCQFLMIFNSLNISLPDYFIVFSSTGGDTSQLTIYSIDCLLFSYDLKLPNYIIRLLWINLQPIGLFLLIEIFSQFRLKKMIINAQKYTIYTNLIIIFLYFQSSIVKVISQSLSCQQIGNTYFVSSDLNYNCLDDQHIRNIIYFIIPLGLIWVVFIPLFLFIKMRKYKNQMQTIKTLFIYGYLYQVIKFLTYNSLIQYQEFAKINYNYFSLNKNIKSLLIIFINNKLKILNLKKQYIRNIRKINITGSQQEY</sequence>
<dbReference type="RefSeq" id="XP_012654949.1">
    <property type="nucleotide sequence ID" value="XM_012799495.1"/>
</dbReference>
<dbReference type="GeneID" id="24439675"/>
<keyword evidence="3" id="KW-1185">Reference proteome</keyword>
<dbReference type="PANTHER" id="PTHR11319:SF35">
    <property type="entry name" value="OUTER MEMBRANE PROTEIN PMPC-RELATED"/>
    <property type="match status" value="1"/>
</dbReference>
<gene>
    <name evidence="2" type="ORF">TTHERM_000578577</name>
</gene>
<keyword evidence="1" id="KW-0472">Membrane</keyword>
<dbReference type="KEGG" id="tet:TTHERM_000578577"/>
<proteinExistence type="predicted"/>
<accession>W7X7V8</accession>
<evidence type="ECO:0000256" key="1">
    <source>
        <dbReference type="SAM" id="Phobius"/>
    </source>
</evidence>
<dbReference type="InterPro" id="IPR011050">
    <property type="entry name" value="Pectin_lyase_fold/virulence"/>
</dbReference>
<organism evidence="2 3">
    <name type="scientific">Tetrahymena thermophila (strain SB210)</name>
    <dbReference type="NCBI Taxonomy" id="312017"/>
    <lineage>
        <taxon>Eukaryota</taxon>
        <taxon>Sar</taxon>
        <taxon>Alveolata</taxon>
        <taxon>Ciliophora</taxon>
        <taxon>Intramacronucleata</taxon>
        <taxon>Oligohymenophorea</taxon>
        <taxon>Hymenostomatida</taxon>
        <taxon>Tetrahymenina</taxon>
        <taxon>Tetrahymenidae</taxon>
        <taxon>Tetrahymena</taxon>
    </lineage>
</organism>
<keyword evidence="1 2" id="KW-0812">Transmembrane</keyword>
<feature type="transmembrane region" description="Helical" evidence="1">
    <location>
        <begin position="627"/>
        <end position="648"/>
    </location>
</feature>
<feature type="transmembrane region" description="Helical" evidence="1">
    <location>
        <begin position="722"/>
        <end position="741"/>
    </location>
</feature>
<dbReference type="OrthoDB" id="338325at2759"/>
<feature type="transmembrane region" description="Helical" evidence="1">
    <location>
        <begin position="684"/>
        <end position="702"/>
    </location>
</feature>
<evidence type="ECO:0000313" key="2">
    <source>
        <dbReference type="EMBL" id="EWS72513.1"/>
    </source>
</evidence>
<keyword evidence="1" id="KW-1133">Transmembrane helix</keyword>
<dbReference type="InParanoid" id="W7X7V8"/>
<protein>
    <submittedName>
        <fullName evidence="2">Transmembrane protein, putative</fullName>
    </submittedName>
</protein>
<dbReference type="AlphaFoldDB" id="W7X7V8"/>
<reference evidence="3" key="1">
    <citation type="journal article" date="2006" name="PLoS Biol.">
        <title>Macronuclear genome sequence of the ciliate Tetrahymena thermophila, a model eukaryote.</title>
        <authorList>
            <person name="Eisen J.A."/>
            <person name="Coyne R.S."/>
            <person name="Wu M."/>
            <person name="Wu D."/>
            <person name="Thiagarajan M."/>
            <person name="Wortman J.R."/>
            <person name="Badger J.H."/>
            <person name="Ren Q."/>
            <person name="Amedeo P."/>
            <person name="Jones K.M."/>
            <person name="Tallon L.J."/>
            <person name="Delcher A.L."/>
            <person name="Salzberg S.L."/>
            <person name="Silva J.C."/>
            <person name="Haas B.J."/>
            <person name="Majoros W.H."/>
            <person name="Farzad M."/>
            <person name="Carlton J.M."/>
            <person name="Smith R.K. Jr."/>
            <person name="Garg J."/>
            <person name="Pearlman R.E."/>
            <person name="Karrer K.M."/>
            <person name="Sun L."/>
            <person name="Manning G."/>
            <person name="Elde N.C."/>
            <person name="Turkewitz A.P."/>
            <person name="Asai D.J."/>
            <person name="Wilkes D.E."/>
            <person name="Wang Y."/>
            <person name="Cai H."/>
            <person name="Collins K."/>
            <person name="Stewart B.A."/>
            <person name="Lee S.R."/>
            <person name="Wilamowska K."/>
            <person name="Weinberg Z."/>
            <person name="Ruzzo W.L."/>
            <person name="Wloga D."/>
            <person name="Gaertig J."/>
            <person name="Frankel J."/>
            <person name="Tsao C.-C."/>
            <person name="Gorovsky M.A."/>
            <person name="Keeling P.J."/>
            <person name="Waller R.F."/>
            <person name="Patron N.J."/>
            <person name="Cherry J.M."/>
            <person name="Stover N.A."/>
            <person name="Krieger C.J."/>
            <person name="del Toro C."/>
            <person name="Ryder H.F."/>
            <person name="Williamson S.C."/>
            <person name="Barbeau R.A."/>
            <person name="Hamilton E.P."/>
            <person name="Orias E."/>
        </authorList>
    </citation>
    <scope>NUCLEOTIDE SEQUENCE [LARGE SCALE GENOMIC DNA]</scope>
    <source>
        <strain evidence="3">SB210</strain>
    </source>
</reference>
<dbReference type="EMBL" id="GG662527">
    <property type="protein sequence ID" value="EWS72513.1"/>
    <property type="molecule type" value="Genomic_DNA"/>
</dbReference>
<feature type="transmembrane region" description="Helical" evidence="1">
    <location>
        <begin position="773"/>
        <end position="794"/>
    </location>
</feature>
<dbReference type="Proteomes" id="UP000009168">
    <property type="component" value="Unassembled WGS sequence"/>
</dbReference>
<dbReference type="SUPFAM" id="SSF51126">
    <property type="entry name" value="Pectin lyase-like"/>
    <property type="match status" value="1"/>
</dbReference>
<dbReference type="PANTHER" id="PTHR11319">
    <property type="entry name" value="G PROTEIN-COUPLED RECEPTOR-RELATED"/>
    <property type="match status" value="1"/>
</dbReference>
<evidence type="ECO:0000313" key="3">
    <source>
        <dbReference type="Proteomes" id="UP000009168"/>
    </source>
</evidence>